<keyword evidence="3" id="KW-1185">Reference proteome</keyword>
<proteinExistence type="predicted"/>
<sequence length="254" mass="28451">MARKADLVDRIKSLQRTDENAKQAWWSYCEEQHSGVKDPNRHDEYTLSNFLSTYESGGCSGGRGYTPSRPQQRSPTSRFSSQIPSAAYTSSRVIPAGAPRLTPSARPVMAAAVMSPMAEVVKVGQRASPNWRAAWQTFCSAYGNSINDPAKHPETFLRQFFDFVGEVAQRELELGGVVVEEPPSKRPRFDAPAAEYADGHKQALVDKIKVLQRSDQTAKEAWWAFCDLTNKGIRDPMRHQTQSLEQFLEEQGQL</sequence>
<feature type="region of interest" description="Disordered" evidence="1">
    <location>
        <begin position="58"/>
        <end position="86"/>
    </location>
</feature>
<name>A0A812IV20_SYMPI</name>
<dbReference type="OrthoDB" id="410272at2759"/>
<gene>
    <name evidence="2" type="ORF">SPIL2461_LOCUS666</name>
</gene>
<evidence type="ECO:0000313" key="2">
    <source>
        <dbReference type="EMBL" id="CAE7169366.1"/>
    </source>
</evidence>
<dbReference type="AlphaFoldDB" id="A0A812IV20"/>
<protein>
    <submittedName>
        <fullName evidence="2">Uncharacterized protein</fullName>
    </submittedName>
</protein>
<evidence type="ECO:0000256" key="1">
    <source>
        <dbReference type="SAM" id="MobiDB-lite"/>
    </source>
</evidence>
<organism evidence="2 3">
    <name type="scientific">Symbiodinium pilosum</name>
    <name type="common">Dinoflagellate</name>
    <dbReference type="NCBI Taxonomy" id="2952"/>
    <lineage>
        <taxon>Eukaryota</taxon>
        <taxon>Sar</taxon>
        <taxon>Alveolata</taxon>
        <taxon>Dinophyceae</taxon>
        <taxon>Suessiales</taxon>
        <taxon>Symbiodiniaceae</taxon>
        <taxon>Symbiodinium</taxon>
    </lineage>
</organism>
<feature type="compositionally biased region" description="Polar residues" evidence="1">
    <location>
        <begin position="68"/>
        <end position="86"/>
    </location>
</feature>
<accession>A0A812IV20</accession>
<reference evidence="2" key="1">
    <citation type="submission" date="2021-02" db="EMBL/GenBank/DDBJ databases">
        <authorList>
            <person name="Dougan E. K."/>
            <person name="Rhodes N."/>
            <person name="Thang M."/>
            <person name="Chan C."/>
        </authorList>
    </citation>
    <scope>NUCLEOTIDE SEQUENCE</scope>
</reference>
<comment type="caution">
    <text evidence="2">The sequence shown here is derived from an EMBL/GenBank/DDBJ whole genome shotgun (WGS) entry which is preliminary data.</text>
</comment>
<dbReference type="EMBL" id="CAJNIZ010000558">
    <property type="protein sequence ID" value="CAE7169366.1"/>
    <property type="molecule type" value="Genomic_DNA"/>
</dbReference>
<evidence type="ECO:0000313" key="3">
    <source>
        <dbReference type="Proteomes" id="UP000649617"/>
    </source>
</evidence>
<dbReference type="Proteomes" id="UP000649617">
    <property type="component" value="Unassembled WGS sequence"/>
</dbReference>